<evidence type="ECO:0000256" key="3">
    <source>
        <dbReference type="ARBA" id="ARBA00023125"/>
    </source>
</evidence>
<dbReference type="RefSeq" id="WP_130357323.1">
    <property type="nucleotide sequence ID" value="NZ_SGXC01000001.1"/>
</dbReference>
<dbReference type="Gene3D" id="3.40.190.290">
    <property type="match status" value="1"/>
</dbReference>
<dbReference type="InterPro" id="IPR036390">
    <property type="entry name" value="WH_DNA-bd_sf"/>
</dbReference>
<sequence length="304" mass="32766">MSISLRQLEAFVAVCNEGNFSKAAQRIHISQSGLSILIRELEQSLECRLFDRSTRQVSLTDAGREFRVPAARLLADLSAAVGNVKGLASRQHGHVTVAAPPLLMSRLVVGIAARFRSAYPHIALTLRDIPSEAIPAGIASADIDLGLGMLPADRDEYLAEALVEGPLVALLPRDHSLARRRHLKWADLAATPLVALTPENSFRQFLDGCFARLDLQPRIAVEVVQLSTVISLVEAGFGAAIMPPYGALVPGEGNSVVRPLRDPVVRSDIALIRDRFRSPSAAAAAFIEVARDVVAGRSRPLRVT</sequence>
<feature type="domain" description="HTH lysR-type" evidence="5">
    <location>
        <begin position="3"/>
        <end position="60"/>
    </location>
</feature>
<dbReference type="SUPFAM" id="SSF53850">
    <property type="entry name" value="Periplasmic binding protein-like II"/>
    <property type="match status" value="1"/>
</dbReference>
<dbReference type="EMBL" id="SGXC01000001">
    <property type="protein sequence ID" value="RZS86210.1"/>
    <property type="molecule type" value="Genomic_DNA"/>
</dbReference>
<dbReference type="InterPro" id="IPR050950">
    <property type="entry name" value="HTH-type_LysR_regulators"/>
</dbReference>
<dbReference type="Proteomes" id="UP000292445">
    <property type="component" value="Unassembled WGS sequence"/>
</dbReference>
<dbReference type="SUPFAM" id="SSF46785">
    <property type="entry name" value="Winged helix' DNA-binding domain"/>
    <property type="match status" value="1"/>
</dbReference>
<evidence type="ECO:0000256" key="1">
    <source>
        <dbReference type="ARBA" id="ARBA00009437"/>
    </source>
</evidence>
<dbReference type="InterPro" id="IPR000847">
    <property type="entry name" value="LysR_HTH_N"/>
</dbReference>
<dbReference type="FunFam" id="1.10.10.10:FF:000001">
    <property type="entry name" value="LysR family transcriptional regulator"/>
    <property type="match status" value="1"/>
</dbReference>
<protein>
    <submittedName>
        <fullName evidence="6">DNA-binding transcriptional LysR family regulator</fullName>
    </submittedName>
</protein>
<dbReference type="GO" id="GO:0005829">
    <property type="term" value="C:cytosol"/>
    <property type="evidence" value="ECO:0007669"/>
    <property type="project" value="TreeGrafter"/>
</dbReference>
<comment type="caution">
    <text evidence="6">The sequence shown here is derived from an EMBL/GenBank/DDBJ whole genome shotgun (WGS) entry which is preliminary data.</text>
</comment>
<dbReference type="Pfam" id="PF03466">
    <property type="entry name" value="LysR_substrate"/>
    <property type="match status" value="1"/>
</dbReference>
<evidence type="ECO:0000256" key="2">
    <source>
        <dbReference type="ARBA" id="ARBA00023015"/>
    </source>
</evidence>
<dbReference type="PANTHER" id="PTHR30419">
    <property type="entry name" value="HTH-TYPE TRANSCRIPTIONAL REGULATOR YBHD"/>
    <property type="match status" value="1"/>
</dbReference>
<dbReference type="Pfam" id="PF00126">
    <property type="entry name" value="HTH_1"/>
    <property type="match status" value="1"/>
</dbReference>
<dbReference type="Gene3D" id="1.10.10.10">
    <property type="entry name" value="Winged helix-like DNA-binding domain superfamily/Winged helix DNA-binding domain"/>
    <property type="match status" value="1"/>
</dbReference>
<dbReference type="GO" id="GO:0003677">
    <property type="term" value="F:DNA binding"/>
    <property type="evidence" value="ECO:0007669"/>
    <property type="project" value="UniProtKB-KW"/>
</dbReference>
<gene>
    <name evidence="6" type="ORF">EV675_2244</name>
</gene>
<dbReference type="AlphaFoldDB" id="A0A4Q7NNR9"/>
<evidence type="ECO:0000256" key="4">
    <source>
        <dbReference type="ARBA" id="ARBA00023163"/>
    </source>
</evidence>
<dbReference type="OrthoDB" id="8675247at2"/>
<reference evidence="6 7" key="1">
    <citation type="submission" date="2019-02" db="EMBL/GenBank/DDBJ databases">
        <title>Genomic Encyclopedia of Type Strains, Phase IV (KMG-IV): sequencing the most valuable type-strain genomes for metagenomic binning, comparative biology and taxonomic classification.</title>
        <authorList>
            <person name="Goeker M."/>
        </authorList>
    </citation>
    <scope>NUCLEOTIDE SEQUENCE [LARGE SCALE GENOMIC DNA]</scope>
    <source>
        <strain evidence="6 7">K24</strain>
    </source>
</reference>
<dbReference type="PRINTS" id="PR00039">
    <property type="entry name" value="HTHLYSR"/>
</dbReference>
<proteinExistence type="inferred from homology"/>
<evidence type="ECO:0000313" key="6">
    <source>
        <dbReference type="EMBL" id="RZS86210.1"/>
    </source>
</evidence>
<accession>A0A4Q7NNR9</accession>
<keyword evidence="4" id="KW-0804">Transcription</keyword>
<organism evidence="6 7">
    <name type="scientific">Pigmentiphaga kullae</name>
    <dbReference type="NCBI Taxonomy" id="151784"/>
    <lineage>
        <taxon>Bacteria</taxon>
        <taxon>Pseudomonadati</taxon>
        <taxon>Pseudomonadota</taxon>
        <taxon>Betaproteobacteria</taxon>
        <taxon>Burkholderiales</taxon>
        <taxon>Alcaligenaceae</taxon>
        <taxon>Pigmentiphaga</taxon>
    </lineage>
</organism>
<dbReference type="PANTHER" id="PTHR30419:SF8">
    <property type="entry name" value="NITROGEN ASSIMILATION TRANSCRIPTIONAL ACTIVATOR-RELATED"/>
    <property type="match status" value="1"/>
</dbReference>
<evidence type="ECO:0000313" key="7">
    <source>
        <dbReference type="Proteomes" id="UP000292445"/>
    </source>
</evidence>
<keyword evidence="2" id="KW-0805">Transcription regulation</keyword>
<dbReference type="PROSITE" id="PS50931">
    <property type="entry name" value="HTH_LYSR"/>
    <property type="match status" value="1"/>
</dbReference>
<dbReference type="InterPro" id="IPR005119">
    <property type="entry name" value="LysR_subst-bd"/>
</dbReference>
<comment type="similarity">
    <text evidence="1">Belongs to the LysR transcriptional regulatory family.</text>
</comment>
<dbReference type="GO" id="GO:0003700">
    <property type="term" value="F:DNA-binding transcription factor activity"/>
    <property type="evidence" value="ECO:0007669"/>
    <property type="project" value="InterPro"/>
</dbReference>
<dbReference type="CDD" id="cd08440">
    <property type="entry name" value="PBP2_LTTR_like_4"/>
    <property type="match status" value="1"/>
</dbReference>
<dbReference type="InterPro" id="IPR036388">
    <property type="entry name" value="WH-like_DNA-bd_sf"/>
</dbReference>
<keyword evidence="3 6" id="KW-0238">DNA-binding</keyword>
<name>A0A4Q7NNR9_9BURK</name>
<keyword evidence="7" id="KW-1185">Reference proteome</keyword>
<evidence type="ECO:0000259" key="5">
    <source>
        <dbReference type="PROSITE" id="PS50931"/>
    </source>
</evidence>